<gene>
    <name evidence="7" type="ORF">AJ80_10079</name>
</gene>
<dbReference type="InterPro" id="IPR001841">
    <property type="entry name" value="Znf_RING"/>
</dbReference>
<sequence>AKDKRPLTGAALLSSQKKRAKTAAAPAPISASPENRAPSHHQLPSRPSHSPCTAAHCPQASEEHPLSAPEMPSTNSDTPLASNVDPRIIAAVEKIYAEDPAYHEPETPELTTTKQEEGTCAICHYAWFLPMQFGPCGHVFCAKCLWIRLCSQPSDNSPCKLCNSLNYDFRYQAGMETNSTNRSDLDRGKICLIILFMKLQHLEGASFDLDIESEDYKAFKMDGDSDAEGVQGIDTEILDELWSEERLWAARSMMEEAPEEEEDSEEEQLGLLGMLLQRIPVDALKGNLGGMRFARIVMQRRLETLAPNYRMW</sequence>
<keyword evidence="3" id="KW-0862">Zinc</keyword>
<feature type="non-terminal residue" evidence="7">
    <location>
        <position position="1"/>
    </location>
</feature>
<dbReference type="PROSITE" id="PS00518">
    <property type="entry name" value="ZF_RING_1"/>
    <property type="match status" value="1"/>
</dbReference>
<feature type="compositionally biased region" description="Low complexity" evidence="5">
    <location>
        <begin position="23"/>
        <end position="33"/>
    </location>
</feature>
<feature type="compositionally biased region" description="Polar residues" evidence="5">
    <location>
        <begin position="72"/>
        <end position="81"/>
    </location>
</feature>
<proteinExistence type="predicted"/>
<feature type="domain" description="RING-type" evidence="6">
    <location>
        <begin position="120"/>
        <end position="163"/>
    </location>
</feature>
<keyword evidence="8" id="KW-1185">Reference proteome</keyword>
<evidence type="ECO:0000256" key="3">
    <source>
        <dbReference type="ARBA" id="ARBA00022833"/>
    </source>
</evidence>
<dbReference type="SMART" id="SM00184">
    <property type="entry name" value="RING"/>
    <property type="match status" value="1"/>
</dbReference>
<organism evidence="7 8">
    <name type="scientific">Polytolypa hystricis (strain UAMH7299)</name>
    <dbReference type="NCBI Taxonomy" id="1447883"/>
    <lineage>
        <taxon>Eukaryota</taxon>
        <taxon>Fungi</taxon>
        <taxon>Dikarya</taxon>
        <taxon>Ascomycota</taxon>
        <taxon>Pezizomycotina</taxon>
        <taxon>Eurotiomycetes</taxon>
        <taxon>Eurotiomycetidae</taxon>
        <taxon>Onygenales</taxon>
        <taxon>Onygenales incertae sedis</taxon>
        <taxon>Polytolypa</taxon>
    </lineage>
</organism>
<dbReference type="InterPro" id="IPR017907">
    <property type="entry name" value="Znf_RING_CS"/>
</dbReference>
<comment type="caution">
    <text evidence="7">The sequence shown here is derived from an EMBL/GenBank/DDBJ whole genome shotgun (WGS) entry which is preliminary data.</text>
</comment>
<protein>
    <recommendedName>
        <fullName evidence="6">RING-type domain-containing protein</fullName>
    </recommendedName>
</protein>
<keyword evidence="2 4" id="KW-0863">Zinc-finger</keyword>
<reference evidence="7 8" key="1">
    <citation type="submission" date="2017-10" db="EMBL/GenBank/DDBJ databases">
        <title>Comparative genomics in systemic dimorphic fungi from Ajellomycetaceae.</title>
        <authorList>
            <person name="Munoz J.F."/>
            <person name="Mcewen J.G."/>
            <person name="Clay O.K."/>
            <person name="Cuomo C.A."/>
        </authorList>
    </citation>
    <scope>NUCLEOTIDE SEQUENCE [LARGE SCALE GENOMIC DNA]</scope>
    <source>
        <strain evidence="7 8">UAMH7299</strain>
    </source>
</reference>
<evidence type="ECO:0000313" key="8">
    <source>
        <dbReference type="Proteomes" id="UP000224634"/>
    </source>
</evidence>
<dbReference type="OrthoDB" id="4210006at2759"/>
<evidence type="ECO:0000256" key="1">
    <source>
        <dbReference type="ARBA" id="ARBA00022723"/>
    </source>
</evidence>
<dbReference type="SUPFAM" id="SSF57850">
    <property type="entry name" value="RING/U-box"/>
    <property type="match status" value="1"/>
</dbReference>
<evidence type="ECO:0000256" key="4">
    <source>
        <dbReference type="PROSITE-ProRule" id="PRU00175"/>
    </source>
</evidence>
<dbReference type="STRING" id="1447883.A0A2B7WEG6"/>
<evidence type="ECO:0000259" key="6">
    <source>
        <dbReference type="PROSITE" id="PS50089"/>
    </source>
</evidence>
<dbReference type="InterPro" id="IPR013083">
    <property type="entry name" value="Znf_RING/FYVE/PHD"/>
</dbReference>
<accession>A0A2B7WEG6</accession>
<dbReference type="Gene3D" id="3.30.40.10">
    <property type="entry name" value="Zinc/RING finger domain, C3HC4 (zinc finger)"/>
    <property type="match status" value="1"/>
</dbReference>
<keyword evidence="1" id="KW-0479">Metal-binding</keyword>
<evidence type="ECO:0000256" key="2">
    <source>
        <dbReference type="ARBA" id="ARBA00022771"/>
    </source>
</evidence>
<dbReference type="GO" id="GO:0008270">
    <property type="term" value="F:zinc ion binding"/>
    <property type="evidence" value="ECO:0007669"/>
    <property type="project" value="UniProtKB-KW"/>
</dbReference>
<dbReference type="AlphaFoldDB" id="A0A2B7WEG6"/>
<feature type="region of interest" description="Disordered" evidence="5">
    <location>
        <begin position="1"/>
        <end position="82"/>
    </location>
</feature>
<dbReference type="EMBL" id="PDNA01000593">
    <property type="protein sequence ID" value="PGG94947.1"/>
    <property type="molecule type" value="Genomic_DNA"/>
</dbReference>
<evidence type="ECO:0000313" key="7">
    <source>
        <dbReference type="EMBL" id="PGG94947.1"/>
    </source>
</evidence>
<name>A0A2B7WEG6_POLH7</name>
<evidence type="ECO:0000256" key="5">
    <source>
        <dbReference type="SAM" id="MobiDB-lite"/>
    </source>
</evidence>
<dbReference type="PROSITE" id="PS50089">
    <property type="entry name" value="ZF_RING_2"/>
    <property type="match status" value="1"/>
</dbReference>
<dbReference type="Proteomes" id="UP000224634">
    <property type="component" value="Unassembled WGS sequence"/>
</dbReference>